<dbReference type="InterPro" id="IPR036291">
    <property type="entry name" value="NAD(P)-bd_dom_sf"/>
</dbReference>
<keyword evidence="3" id="KW-1185">Reference proteome</keyword>
<feature type="domain" description="PRISE-like Rossmann-fold" evidence="1">
    <location>
        <begin position="8"/>
        <end position="373"/>
    </location>
</feature>
<dbReference type="OrthoDB" id="1731983at2759"/>
<dbReference type="GeneID" id="54467443"/>
<accession>A0A6A6YI62</accession>
<evidence type="ECO:0000313" key="3">
    <source>
        <dbReference type="Proteomes" id="UP000504636"/>
    </source>
</evidence>
<evidence type="ECO:0000313" key="4">
    <source>
        <dbReference type="RefSeq" id="XP_033574571.1"/>
    </source>
</evidence>
<sequence>MTSTPKVALITGSNGITGAAMVNQLLSSPSWSRIIAVYRTTPKDIPRDPRLSIALVDLSAPASEIAASLTAQHATGVTHFFHFAYKHHSGLQELVDANVPMFANTLTAVDDTSRATLQRVILQTGGKTYGVYFRAALIEPTPEHPVHPRVSEAAALPLFYYGQEDFMLALAAKRRWTWNVTVPFWINGFTKGNGMSYATTVAVYFTLQKAAGLPAVFPASATDASVSKYMKPQHMSSARHIARFTEWVAENEGVGNEWFNIVDDTKTTFADVWEGTGKYFGVPVSNEPGFDLITDVERRLAAGEWDAVVEKYGGSKEALKYATWETLAWAQAGEWGADVSMDKAIKAGWTETVDTNAELARIFDEMKEAGVIPDIK</sequence>
<dbReference type="AlphaFoldDB" id="A0A6A6YI62"/>
<dbReference type="SUPFAM" id="SSF51735">
    <property type="entry name" value="NAD(P)-binding Rossmann-fold domains"/>
    <property type="match status" value="1"/>
</dbReference>
<evidence type="ECO:0000259" key="1">
    <source>
        <dbReference type="Pfam" id="PF22917"/>
    </source>
</evidence>
<protein>
    <submittedName>
        <fullName evidence="2 4">NAD(P)-binding protein</fullName>
    </submittedName>
</protein>
<dbReference type="PANTHER" id="PTHR32487">
    <property type="entry name" value="3-OXO-DELTA(4,5)-STEROID 5-BETA-REDUCTASE"/>
    <property type="match status" value="1"/>
</dbReference>
<dbReference type="InterPro" id="IPR055222">
    <property type="entry name" value="PRISE-like_Rossmann-fold"/>
</dbReference>
<reference evidence="2 4" key="1">
    <citation type="journal article" date="2020" name="Stud. Mycol.">
        <title>101 Dothideomycetes genomes: a test case for predicting lifestyles and emergence of pathogens.</title>
        <authorList>
            <person name="Haridas S."/>
            <person name="Albert R."/>
            <person name="Binder M."/>
            <person name="Bloem J."/>
            <person name="Labutti K."/>
            <person name="Salamov A."/>
            <person name="Andreopoulos B."/>
            <person name="Baker S."/>
            <person name="Barry K."/>
            <person name="Bills G."/>
            <person name="Bluhm B."/>
            <person name="Cannon C."/>
            <person name="Castanera R."/>
            <person name="Culley D."/>
            <person name="Daum C."/>
            <person name="Ezra D."/>
            <person name="Gonzalez J."/>
            <person name="Henrissat B."/>
            <person name="Kuo A."/>
            <person name="Liang C."/>
            <person name="Lipzen A."/>
            <person name="Lutzoni F."/>
            <person name="Magnuson J."/>
            <person name="Mondo S."/>
            <person name="Nolan M."/>
            <person name="Ohm R."/>
            <person name="Pangilinan J."/>
            <person name="Park H.-J."/>
            <person name="Ramirez L."/>
            <person name="Alfaro M."/>
            <person name="Sun H."/>
            <person name="Tritt A."/>
            <person name="Yoshinaga Y."/>
            <person name="Zwiers L.-H."/>
            <person name="Turgeon B."/>
            <person name="Goodwin S."/>
            <person name="Spatafora J."/>
            <person name="Crous P."/>
            <person name="Grigoriev I."/>
        </authorList>
    </citation>
    <scope>NUCLEOTIDE SEQUENCE</scope>
    <source>
        <strain evidence="2 4">CBS 304.34</strain>
    </source>
</reference>
<dbReference type="Proteomes" id="UP000504636">
    <property type="component" value="Unplaced"/>
</dbReference>
<dbReference type="Pfam" id="PF22917">
    <property type="entry name" value="PRISE"/>
    <property type="match status" value="1"/>
</dbReference>
<reference evidence="4" key="2">
    <citation type="submission" date="2020-04" db="EMBL/GenBank/DDBJ databases">
        <authorList>
            <consortium name="NCBI Genome Project"/>
        </authorList>
    </citation>
    <scope>NUCLEOTIDE SEQUENCE</scope>
    <source>
        <strain evidence="4">CBS 304.34</strain>
    </source>
</reference>
<reference evidence="4" key="3">
    <citation type="submission" date="2025-04" db="UniProtKB">
        <authorList>
            <consortium name="RefSeq"/>
        </authorList>
    </citation>
    <scope>IDENTIFICATION</scope>
    <source>
        <strain evidence="4">CBS 304.34</strain>
    </source>
</reference>
<dbReference type="Gene3D" id="3.40.50.720">
    <property type="entry name" value="NAD(P)-binding Rossmann-like Domain"/>
    <property type="match status" value="1"/>
</dbReference>
<organism evidence="2">
    <name type="scientific">Mytilinidion resinicola</name>
    <dbReference type="NCBI Taxonomy" id="574789"/>
    <lineage>
        <taxon>Eukaryota</taxon>
        <taxon>Fungi</taxon>
        <taxon>Dikarya</taxon>
        <taxon>Ascomycota</taxon>
        <taxon>Pezizomycotina</taxon>
        <taxon>Dothideomycetes</taxon>
        <taxon>Pleosporomycetidae</taxon>
        <taxon>Mytilinidiales</taxon>
        <taxon>Mytilinidiaceae</taxon>
        <taxon>Mytilinidion</taxon>
    </lineage>
</organism>
<dbReference type="PANTHER" id="PTHR32487:SF0">
    <property type="entry name" value="3-OXO-DELTA(4,5)-STEROID 5-BETA-REDUCTASE"/>
    <property type="match status" value="1"/>
</dbReference>
<dbReference type="RefSeq" id="XP_033574571.1">
    <property type="nucleotide sequence ID" value="XM_033726550.1"/>
</dbReference>
<name>A0A6A6YI62_9PEZI</name>
<gene>
    <name evidence="2 4" type="ORF">BDZ99DRAFT_535027</name>
</gene>
<evidence type="ECO:0000313" key="2">
    <source>
        <dbReference type="EMBL" id="KAF2807607.1"/>
    </source>
</evidence>
<dbReference type="EMBL" id="MU003704">
    <property type="protein sequence ID" value="KAF2807607.1"/>
    <property type="molecule type" value="Genomic_DNA"/>
</dbReference>
<proteinExistence type="predicted"/>